<dbReference type="AlphaFoldDB" id="A0A7M1B4X0"/>
<organism evidence="1 2">
    <name type="scientific">Sulfurimonas sediminis</name>
    <dbReference type="NCBI Taxonomy" id="2590020"/>
    <lineage>
        <taxon>Bacteria</taxon>
        <taxon>Pseudomonadati</taxon>
        <taxon>Campylobacterota</taxon>
        <taxon>Epsilonproteobacteria</taxon>
        <taxon>Campylobacterales</taxon>
        <taxon>Sulfurimonadaceae</taxon>
        <taxon>Sulfurimonas</taxon>
    </lineage>
</organism>
<dbReference type="KEGG" id="ssei:FJR45_05595"/>
<accession>A0A7M1B4X0</accession>
<evidence type="ECO:0000313" key="1">
    <source>
        <dbReference type="EMBL" id="QOP44710.1"/>
    </source>
</evidence>
<evidence type="ECO:0000313" key="2">
    <source>
        <dbReference type="Proteomes" id="UP000593719"/>
    </source>
</evidence>
<keyword evidence="2" id="KW-1185">Reference proteome</keyword>
<reference evidence="1 2" key="1">
    <citation type="submission" date="2019-06" db="EMBL/GenBank/DDBJ databases">
        <title>Sulfurimonas gotlandica sp. nov., a chemoautotrophic and psychrotolerant epsilonproteobacterium isolated from a pelagic redoxcline, and an emended description of the genus Sulfurimonas.</title>
        <authorList>
            <person name="Wang S."/>
            <person name="Jiang L."/>
            <person name="Shao Z."/>
        </authorList>
    </citation>
    <scope>NUCLEOTIDE SEQUENCE [LARGE SCALE GENOMIC DNA]</scope>
    <source>
        <strain evidence="1 2">S2-6</strain>
    </source>
</reference>
<protein>
    <submittedName>
        <fullName evidence="1">Addiction module protein</fullName>
    </submittedName>
</protein>
<dbReference type="EMBL" id="CP041235">
    <property type="protein sequence ID" value="QOP44710.1"/>
    <property type="molecule type" value="Genomic_DNA"/>
</dbReference>
<dbReference type="InterPro" id="IPR013406">
    <property type="entry name" value="CHP02574_addiction_mod"/>
</dbReference>
<gene>
    <name evidence="1" type="ORF">FJR45_05595</name>
</gene>
<name>A0A7M1B4X0_9BACT</name>
<dbReference type="Pfam" id="PF09720">
    <property type="entry name" value="Unstab_antitox"/>
    <property type="match status" value="1"/>
</dbReference>
<proteinExistence type="predicted"/>
<sequence length="64" mass="7535">MTTSQKFMAMEELWEDMSKNTNDESLTPQWHKAVLHEREKQIASGEAIFENFDDAKQDLLKKFS</sequence>
<dbReference type="Proteomes" id="UP000593719">
    <property type="component" value="Chromosome"/>
</dbReference>